<reference evidence="1 2" key="1">
    <citation type="journal article" date="2011" name="BMC Genomics">
        <title>Comparative genome analysis and genome-guided physiological analysis of Roseobacter litoralis.</title>
        <authorList>
            <person name="Kalhoefer D."/>
            <person name="Thole S."/>
            <person name="Voget S."/>
            <person name="Lehmann R."/>
            <person name="Liesegang H."/>
            <person name="Wollher A."/>
            <person name="Daniel R."/>
            <person name="Simon M."/>
            <person name="Brinkhoff T."/>
        </authorList>
    </citation>
    <scope>NUCLEOTIDE SEQUENCE [LARGE SCALE GENOMIC DNA]</scope>
    <source>
        <strain evidence="2">ATCC 49566 / DSM 6996 / JCM 21268 / NBRC 15278 / OCh 149</strain>
    </source>
</reference>
<evidence type="ECO:0000313" key="2">
    <source>
        <dbReference type="Proteomes" id="UP000001353"/>
    </source>
</evidence>
<gene>
    <name evidence="1" type="ordered locus">RLO149_c040020</name>
</gene>
<protein>
    <submittedName>
        <fullName evidence="1">Uncharacterized protein</fullName>
    </submittedName>
</protein>
<evidence type="ECO:0000313" key="1">
    <source>
        <dbReference type="EMBL" id="AEI95900.1"/>
    </source>
</evidence>
<dbReference type="Proteomes" id="UP000001353">
    <property type="component" value="Chromosome"/>
</dbReference>
<proteinExistence type="predicted"/>
<dbReference type="AlphaFoldDB" id="F7ZEK4"/>
<dbReference type="EMBL" id="CP002623">
    <property type="protein sequence ID" value="AEI95900.1"/>
    <property type="molecule type" value="Genomic_DNA"/>
</dbReference>
<dbReference type="KEGG" id="rli:RLO149_c040020"/>
<dbReference type="STRING" id="391595.RLO149_c040020"/>
<name>F7ZEK4_ROSLO</name>
<sequence>MKQTDHASGFYDLASEEALCAIMKAALLQQKFITPPSILADGAVRSILSLRLSRQELSLY</sequence>
<dbReference type="HOGENOM" id="CLU_2938911_0_0_5"/>
<keyword evidence="2" id="KW-1185">Reference proteome</keyword>
<accession>F7ZEK4</accession>
<organism evidence="1 2">
    <name type="scientific">Roseobacter litoralis (strain ATCC 49566 / DSM 6996 / JCM 21268 / NBRC 15278 / OCh 149)</name>
    <dbReference type="NCBI Taxonomy" id="391595"/>
    <lineage>
        <taxon>Bacteria</taxon>
        <taxon>Pseudomonadati</taxon>
        <taxon>Pseudomonadota</taxon>
        <taxon>Alphaproteobacteria</taxon>
        <taxon>Rhodobacterales</taxon>
        <taxon>Roseobacteraceae</taxon>
        <taxon>Roseobacter</taxon>
    </lineage>
</organism>